<sequence>MTYDVAIVGAGVHGTAAAFHLARRGVSVAVFDKGPVAGGPTGRSGGICRAYYTDPFLAETARDGIAFLAEFEEHTGGHQSGFRRTGAFYLHGPGDAASAAGTAARLGSLGVTSELVAAGALPARLPHLDLDGVAVAVWEADAGYADPYATTTGLAAGARRHGAVFHTHRPVVALAEESRGAAVTTSDGAVHRAGRLLVAAGPWTAPLLWPLGVYLPLTVERHVVAVSEHDPADGAEIVPHVLIDIPGGYYTTPQPRTQYLTGGVVPASAADPDDFPGPLAGELNRLAAASAARSAARRRARVAGGWASLYDVSPDWQPVAGRVGEHLFVDAGTSGHGFKLAPAWGDHVARLLLDDPDPRLAAFGPGRFATGGDLPAGFGAARILG</sequence>
<proteinExistence type="predicted"/>
<comment type="caution">
    <text evidence="3">The sequence shown here is derived from an EMBL/GenBank/DDBJ whole genome shotgun (WGS) entry which is preliminary data.</text>
</comment>
<dbReference type="Pfam" id="PF01266">
    <property type="entry name" value="DAO"/>
    <property type="match status" value="1"/>
</dbReference>
<dbReference type="Gene3D" id="3.50.50.60">
    <property type="entry name" value="FAD/NAD(P)-binding domain"/>
    <property type="match status" value="1"/>
</dbReference>
<keyword evidence="4" id="KW-1185">Reference proteome</keyword>
<evidence type="ECO:0000313" key="4">
    <source>
        <dbReference type="Proteomes" id="UP001447516"/>
    </source>
</evidence>
<feature type="domain" description="FAD dependent oxidoreductase" evidence="2">
    <location>
        <begin position="4"/>
        <end position="351"/>
    </location>
</feature>
<accession>A0ABV0AZW6</accession>
<dbReference type="InterPro" id="IPR006076">
    <property type="entry name" value="FAD-dep_OxRdtase"/>
</dbReference>
<dbReference type="RefSeq" id="WP_346230243.1">
    <property type="nucleotide sequence ID" value="NZ_JBDJAW010000049.1"/>
</dbReference>
<dbReference type="Proteomes" id="UP001447516">
    <property type="component" value="Unassembled WGS sequence"/>
</dbReference>
<reference evidence="3 4" key="1">
    <citation type="submission" date="2024-05" db="EMBL/GenBank/DDBJ databases">
        <title>Microbispora sp.ZYX-F-249.</title>
        <authorList>
            <person name="Xie H."/>
        </authorList>
    </citation>
    <scope>NUCLEOTIDE SEQUENCE [LARGE SCALE GENOMIC DNA]</scope>
    <source>
        <strain evidence="3 4">ZYX-F-249</strain>
    </source>
</reference>
<dbReference type="EMBL" id="JBDJAW010000049">
    <property type="protein sequence ID" value="MEN3540387.1"/>
    <property type="molecule type" value="Genomic_DNA"/>
</dbReference>
<evidence type="ECO:0000313" key="3">
    <source>
        <dbReference type="EMBL" id="MEN3540387.1"/>
    </source>
</evidence>
<keyword evidence="1 3" id="KW-0560">Oxidoreductase</keyword>
<dbReference type="PANTHER" id="PTHR13847">
    <property type="entry name" value="SARCOSINE DEHYDROGENASE-RELATED"/>
    <property type="match status" value="1"/>
</dbReference>
<organism evidence="3 4">
    <name type="scientific">Microbispora maris</name>
    <dbReference type="NCBI Taxonomy" id="3144104"/>
    <lineage>
        <taxon>Bacteria</taxon>
        <taxon>Bacillati</taxon>
        <taxon>Actinomycetota</taxon>
        <taxon>Actinomycetes</taxon>
        <taxon>Streptosporangiales</taxon>
        <taxon>Streptosporangiaceae</taxon>
        <taxon>Microbispora</taxon>
    </lineage>
</organism>
<dbReference type="EC" id="1.-.-.-" evidence="3"/>
<gene>
    <name evidence="3" type="ORF">AAH991_35115</name>
</gene>
<dbReference type="PANTHER" id="PTHR13847:SF287">
    <property type="entry name" value="FAD-DEPENDENT OXIDOREDUCTASE DOMAIN-CONTAINING PROTEIN 1"/>
    <property type="match status" value="1"/>
</dbReference>
<evidence type="ECO:0000259" key="2">
    <source>
        <dbReference type="Pfam" id="PF01266"/>
    </source>
</evidence>
<name>A0ABV0AZW6_9ACTN</name>
<dbReference type="GO" id="GO:0016491">
    <property type="term" value="F:oxidoreductase activity"/>
    <property type="evidence" value="ECO:0007669"/>
    <property type="project" value="UniProtKB-KW"/>
</dbReference>
<dbReference type="Gene3D" id="3.30.9.10">
    <property type="entry name" value="D-Amino Acid Oxidase, subunit A, domain 2"/>
    <property type="match status" value="1"/>
</dbReference>
<protein>
    <submittedName>
        <fullName evidence="3">FAD-dependent oxidoreductase</fullName>
        <ecNumber evidence="3">1.-.-.-</ecNumber>
    </submittedName>
</protein>
<dbReference type="PRINTS" id="PR00411">
    <property type="entry name" value="PNDRDTASEI"/>
</dbReference>
<dbReference type="SUPFAM" id="SSF51905">
    <property type="entry name" value="FAD/NAD(P)-binding domain"/>
    <property type="match status" value="1"/>
</dbReference>
<dbReference type="InterPro" id="IPR036188">
    <property type="entry name" value="FAD/NAD-bd_sf"/>
</dbReference>
<evidence type="ECO:0000256" key="1">
    <source>
        <dbReference type="ARBA" id="ARBA00023002"/>
    </source>
</evidence>